<dbReference type="AlphaFoldDB" id="A0A8J2P813"/>
<feature type="domain" description="CXC" evidence="10">
    <location>
        <begin position="550"/>
        <end position="661"/>
    </location>
</feature>
<feature type="domain" description="SET" evidence="9">
    <location>
        <begin position="668"/>
        <end position="783"/>
    </location>
</feature>
<evidence type="ECO:0000256" key="4">
    <source>
        <dbReference type="ARBA" id="ARBA00022691"/>
    </source>
</evidence>
<dbReference type="Pfam" id="PF00856">
    <property type="entry name" value="SET"/>
    <property type="match status" value="1"/>
</dbReference>
<evidence type="ECO:0000259" key="9">
    <source>
        <dbReference type="PROSITE" id="PS50280"/>
    </source>
</evidence>
<feature type="compositionally biased region" description="Polar residues" evidence="8">
    <location>
        <begin position="810"/>
        <end position="825"/>
    </location>
</feature>
<keyword evidence="5" id="KW-0805">Transcription regulation</keyword>
<sequence>MAKPPEMETSEVAKLSEFVPLALNFAKLDLEHDLTAAWGSQVKQLQEWAEQDESMNDEGFSAGSLYDAKFRIPQEPDLQGWNVQRNNARYRIGRDELTKVKIPIIPISAVQKPPMMTNWICVDSNVRVKSRHINDQGDVDPLFDEDDDEVKNFIQSSVQNNSADMNKVSKSRASTLKDDQLFISFVKTMLDYENTNCDITPGGTPQIQKSVLGGSNVFHAVSEACPGIGFPFEVRDRYAWLTRSETRSQQKRSTVVSRSEVLEFYHKNFCRRCLLYNCLLHGKDERVDVSSVVTSSDFEEEIEPCGRSCYMLLRGDDQYLHSDGSAEQLSTACSGQECAKASKEDSHISCYGSMVHSDTSSDDDVISIEDDSGSDDSIIIVSSVLRNNFQPKSSIKEYPARDVPLIYPNQSDERVAEESLLSEGQKLNDGESQKPLTLEETNRAEDAFVHSLLFEDRNQVNEEKLDYPEILKEWSDDELSMYSAIRVIWPNNFCELARVIRTKTCFEVYKLSREKSLHTVDDQVPRKVHVPRKRKKTGQDRVAKTWFNHCKQYNLILARKSKDKPFNQPVYTPCNHPNRPCDLSICCCLQKHMPCEKFCSCFHDEAACNNLYPGCQCQGACNTNTCQCFIALRECDVDLCSCGIEKLLLQDMNNISCKNISIQLRQNKKVRKNISKINGWGLFADEPIKKCDFIGEYVGEIISFPESERRGEQYDRMKYTFLFTKDEENVVDGMFFGNLTRFINSSSNPNCYPLIKSVYGNLRIGLYANKNIAQGEELLFDYMKVIKQQMKNTESSAEVCIGTKIAMKSLPSSSSTDVTPRNNLKTPIPKTNVACKSVDDMPGGSRE</sequence>
<dbReference type="GO" id="GO:0003682">
    <property type="term" value="F:chromatin binding"/>
    <property type="evidence" value="ECO:0007669"/>
    <property type="project" value="TreeGrafter"/>
</dbReference>
<evidence type="ECO:0000256" key="1">
    <source>
        <dbReference type="ARBA" id="ARBA00012186"/>
    </source>
</evidence>
<evidence type="ECO:0000259" key="10">
    <source>
        <dbReference type="PROSITE" id="PS51633"/>
    </source>
</evidence>
<dbReference type="OrthoDB" id="6141102at2759"/>
<dbReference type="EC" id="2.1.1.356" evidence="1"/>
<dbReference type="Proteomes" id="UP000708208">
    <property type="component" value="Unassembled WGS sequence"/>
</dbReference>
<evidence type="ECO:0000256" key="6">
    <source>
        <dbReference type="ARBA" id="ARBA00023163"/>
    </source>
</evidence>
<evidence type="ECO:0000256" key="2">
    <source>
        <dbReference type="ARBA" id="ARBA00022603"/>
    </source>
</evidence>
<reference evidence="11" key="1">
    <citation type="submission" date="2021-06" db="EMBL/GenBank/DDBJ databases">
        <authorList>
            <person name="Hodson N. C."/>
            <person name="Mongue J. A."/>
            <person name="Jaron S. K."/>
        </authorList>
    </citation>
    <scope>NUCLEOTIDE SEQUENCE</scope>
</reference>
<evidence type="ECO:0000313" key="12">
    <source>
        <dbReference type="Proteomes" id="UP000708208"/>
    </source>
</evidence>
<dbReference type="InterPro" id="IPR041355">
    <property type="entry name" value="Pre-SET_CXC"/>
</dbReference>
<accession>A0A8J2P813</accession>
<evidence type="ECO:0000256" key="7">
    <source>
        <dbReference type="ARBA" id="ARBA00048568"/>
    </source>
</evidence>
<dbReference type="EMBL" id="CAJVCH010289480">
    <property type="protein sequence ID" value="CAG7785113.1"/>
    <property type="molecule type" value="Genomic_DNA"/>
</dbReference>
<proteinExistence type="predicted"/>
<keyword evidence="2" id="KW-0489">Methyltransferase</keyword>
<evidence type="ECO:0000256" key="3">
    <source>
        <dbReference type="ARBA" id="ARBA00022679"/>
    </source>
</evidence>
<dbReference type="InterPro" id="IPR045318">
    <property type="entry name" value="EZH1/2-like"/>
</dbReference>
<keyword evidence="4" id="KW-0949">S-adenosyl-L-methionine</keyword>
<dbReference type="SMART" id="SM00317">
    <property type="entry name" value="SET"/>
    <property type="match status" value="1"/>
</dbReference>
<name>A0A8J2P813_9HEXA</name>
<evidence type="ECO:0000313" key="11">
    <source>
        <dbReference type="EMBL" id="CAG7785113.1"/>
    </source>
</evidence>
<dbReference type="PROSITE" id="PS51633">
    <property type="entry name" value="CXC"/>
    <property type="match status" value="1"/>
</dbReference>
<dbReference type="Pfam" id="PF18264">
    <property type="entry name" value="preSET_CXC"/>
    <property type="match status" value="1"/>
</dbReference>
<dbReference type="InterPro" id="IPR001214">
    <property type="entry name" value="SET_dom"/>
</dbReference>
<keyword evidence="12" id="KW-1185">Reference proteome</keyword>
<dbReference type="GO" id="GO:0140951">
    <property type="term" value="F:histone H3K27 trimethyltransferase activity"/>
    <property type="evidence" value="ECO:0007669"/>
    <property type="project" value="UniProtKB-EC"/>
</dbReference>
<dbReference type="PANTHER" id="PTHR45747">
    <property type="entry name" value="HISTONE-LYSINE N-METHYLTRANSFERASE E(Z)"/>
    <property type="match status" value="1"/>
</dbReference>
<comment type="catalytic activity">
    <reaction evidence="7">
        <text>L-lysyl(27)-[histone H3] + 3 S-adenosyl-L-methionine = N(6),N(6),N(6)-trimethyl-L-lysyl(27)-[histone H3] + 3 S-adenosyl-L-homocysteine + 3 H(+)</text>
        <dbReference type="Rhea" id="RHEA:60292"/>
        <dbReference type="Rhea" id="RHEA-COMP:15535"/>
        <dbReference type="Rhea" id="RHEA-COMP:15548"/>
        <dbReference type="ChEBI" id="CHEBI:15378"/>
        <dbReference type="ChEBI" id="CHEBI:29969"/>
        <dbReference type="ChEBI" id="CHEBI:57856"/>
        <dbReference type="ChEBI" id="CHEBI:59789"/>
        <dbReference type="ChEBI" id="CHEBI:61961"/>
        <dbReference type="EC" id="2.1.1.356"/>
    </reaction>
</comment>
<dbReference type="InterPro" id="IPR026489">
    <property type="entry name" value="CXC_dom"/>
</dbReference>
<protein>
    <recommendedName>
        <fullName evidence="1">[histone H3]-lysine(27) N-trimethyltransferase</fullName>
        <ecNumber evidence="1">2.1.1.356</ecNumber>
    </recommendedName>
</protein>
<evidence type="ECO:0000256" key="8">
    <source>
        <dbReference type="SAM" id="MobiDB-lite"/>
    </source>
</evidence>
<dbReference type="PROSITE" id="PS50280">
    <property type="entry name" value="SET"/>
    <property type="match status" value="1"/>
</dbReference>
<comment type="caution">
    <text evidence="11">The sequence shown here is derived from an EMBL/GenBank/DDBJ whole genome shotgun (WGS) entry which is preliminary data.</text>
</comment>
<evidence type="ECO:0000256" key="5">
    <source>
        <dbReference type="ARBA" id="ARBA00023015"/>
    </source>
</evidence>
<dbReference type="GO" id="GO:0035098">
    <property type="term" value="C:ESC/E(Z) complex"/>
    <property type="evidence" value="ECO:0007669"/>
    <property type="project" value="TreeGrafter"/>
</dbReference>
<dbReference type="GO" id="GO:0031507">
    <property type="term" value="P:heterochromatin formation"/>
    <property type="evidence" value="ECO:0007669"/>
    <property type="project" value="TreeGrafter"/>
</dbReference>
<organism evidence="11 12">
    <name type="scientific">Allacma fusca</name>
    <dbReference type="NCBI Taxonomy" id="39272"/>
    <lineage>
        <taxon>Eukaryota</taxon>
        <taxon>Metazoa</taxon>
        <taxon>Ecdysozoa</taxon>
        <taxon>Arthropoda</taxon>
        <taxon>Hexapoda</taxon>
        <taxon>Collembola</taxon>
        <taxon>Symphypleona</taxon>
        <taxon>Sminthuridae</taxon>
        <taxon>Allacma</taxon>
    </lineage>
</organism>
<gene>
    <name evidence="11" type="ORF">AFUS01_LOCUS23759</name>
</gene>
<keyword evidence="3" id="KW-0808">Transferase</keyword>
<keyword evidence="6" id="KW-0804">Transcription</keyword>
<feature type="region of interest" description="Disordered" evidence="8">
    <location>
        <begin position="810"/>
        <end position="830"/>
    </location>
</feature>
<dbReference type="GO" id="GO:0032259">
    <property type="term" value="P:methylation"/>
    <property type="evidence" value="ECO:0007669"/>
    <property type="project" value="UniProtKB-KW"/>
</dbReference>
<dbReference type="PANTHER" id="PTHR45747:SF4">
    <property type="entry name" value="HISTONE-LYSINE N-METHYLTRANSFERASE E(Z)"/>
    <property type="match status" value="1"/>
</dbReference>